<feature type="compositionally biased region" description="Basic and acidic residues" evidence="1">
    <location>
        <begin position="1"/>
        <end position="10"/>
    </location>
</feature>
<feature type="transmembrane region" description="Helical" evidence="2">
    <location>
        <begin position="62"/>
        <end position="86"/>
    </location>
</feature>
<dbReference type="PANTHER" id="PTHR35895:SF3">
    <property type="entry name" value="PRE-RRNA PROCESSING PROTEIN"/>
    <property type="match status" value="1"/>
</dbReference>
<protein>
    <submittedName>
        <fullName evidence="5">Uncharacterized protein</fullName>
    </submittedName>
</protein>
<dbReference type="InterPro" id="IPR046368">
    <property type="entry name" value="Tag1"/>
</dbReference>
<dbReference type="InterPro" id="IPR055010">
    <property type="entry name" value="Tag1_M"/>
</dbReference>
<keyword evidence="2" id="KW-0472">Membrane</keyword>
<feature type="region of interest" description="Disordered" evidence="1">
    <location>
        <begin position="1"/>
        <end position="47"/>
    </location>
</feature>
<dbReference type="AlphaFoldDB" id="A0A9P8PLE4"/>
<evidence type="ECO:0000313" key="6">
    <source>
        <dbReference type="Proteomes" id="UP000774326"/>
    </source>
</evidence>
<dbReference type="EMBL" id="JAEUBG010005535">
    <property type="protein sequence ID" value="KAH3674303.1"/>
    <property type="molecule type" value="Genomic_DNA"/>
</dbReference>
<reference evidence="5" key="1">
    <citation type="journal article" date="2021" name="Open Biol.">
        <title>Shared evolutionary footprints suggest mitochondrial oxidative damage underlies multiple complex I losses in fungi.</title>
        <authorList>
            <person name="Schikora-Tamarit M.A."/>
            <person name="Marcet-Houben M."/>
            <person name="Nosek J."/>
            <person name="Gabaldon T."/>
        </authorList>
    </citation>
    <scope>NUCLEOTIDE SEQUENCE</scope>
    <source>
        <strain evidence="5">CBS2887</strain>
    </source>
</reference>
<comment type="caution">
    <text evidence="5">The sequence shown here is derived from an EMBL/GenBank/DDBJ whole genome shotgun (WGS) entry which is preliminary data.</text>
</comment>
<evidence type="ECO:0000259" key="3">
    <source>
        <dbReference type="Pfam" id="PF22786"/>
    </source>
</evidence>
<feature type="compositionally biased region" description="Polar residues" evidence="1">
    <location>
        <begin position="11"/>
        <end position="47"/>
    </location>
</feature>
<evidence type="ECO:0000259" key="4">
    <source>
        <dbReference type="Pfam" id="PF22787"/>
    </source>
</evidence>
<evidence type="ECO:0000313" key="5">
    <source>
        <dbReference type="EMBL" id="KAH3674303.1"/>
    </source>
</evidence>
<sequence length="585" mass="65987">MTSNHPEDHTATSASDENQPLLNQCSESQPYTGEPTTTSPHTDTESQLILPKKKMLSPHLKLLIYSVSLLFLFLAVFITTNVMLIYPQSEQLINQSSEFQIESVVLDQVTTKGLDVRIQGSNVIDYDNIKDNYISNVLKVGAEMFNDVSINLQSVNLQTTIDDKLETIGKVEIPEFKVDIRNKAETNLDFVMSIQPDTLKIFKLLKYVFAHPEAVLQIYGDTKVKLKLGGVYLGNYAVKFSQSVAGKQYFNLNLDEVSVNNIQLNKGGVGPHTTYNLNFQLSLPNPILDNMISFNVPQLDWQVFVGDCDQKANIPLLPDNVIETGGFKLSSHEENLTVEITTSLDKLNDKLLMQCKQNEDDGSTTTTTPMMLLMDQVLNNKSIPLMIKNKGGSDSYPSIVNDLLSNFDLNLNYNPNFETSQLIHNVSIDNLGFEFENGDINTPIINGNINIFIKLPVTGLTDDDFKIPKIKGLPKLLHHNMEFAEIPLTEWHECQNEVVGEIDSDEILHEYYHVQFKIYREPVVIKDKQIFGQVINEILYHGKSKILIDCLLDLIVNIAIFDNRDVTIDKVHVKSESEITRGDLF</sequence>
<evidence type="ECO:0000256" key="1">
    <source>
        <dbReference type="SAM" id="MobiDB-lite"/>
    </source>
</evidence>
<proteinExistence type="predicted"/>
<dbReference type="Pfam" id="PF22786">
    <property type="entry name" value="Tag1_C"/>
    <property type="match status" value="1"/>
</dbReference>
<name>A0A9P8PLE4_WICPI</name>
<keyword evidence="6" id="KW-1185">Reference proteome</keyword>
<feature type="domain" description="Tag1 middle barrel-like" evidence="4">
    <location>
        <begin position="255"/>
        <end position="382"/>
    </location>
</feature>
<organism evidence="5 6">
    <name type="scientific">Wickerhamomyces pijperi</name>
    <name type="common">Yeast</name>
    <name type="synonym">Pichia pijperi</name>
    <dbReference type="NCBI Taxonomy" id="599730"/>
    <lineage>
        <taxon>Eukaryota</taxon>
        <taxon>Fungi</taxon>
        <taxon>Dikarya</taxon>
        <taxon>Ascomycota</taxon>
        <taxon>Saccharomycotina</taxon>
        <taxon>Saccharomycetes</taxon>
        <taxon>Phaffomycetales</taxon>
        <taxon>Wickerhamomycetaceae</taxon>
        <taxon>Wickerhamomyces</taxon>
    </lineage>
</organism>
<keyword evidence="2" id="KW-0812">Transmembrane</keyword>
<dbReference type="Proteomes" id="UP000774326">
    <property type="component" value="Unassembled WGS sequence"/>
</dbReference>
<reference evidence="5" key="2">
    <citation type="submission" date="2021-01" db="EMBL/GenBank/DDBJ databases">
        <authorList>
            <person name="Schikora-Tamarit M.A."/>
        </authorList>
    </citation>
    <scope>NUCLEOTIDE SEQUENCE</scope>
    <source>
        <strain evidence="5">CBS2887</strain>
    </source>
</reference>
<gene>
    <name evidence="5" type="ORF">WICPIJ_009582</name>
</gene>
<dbReference type="Pfam" id="PF22787">
    <property type="entry name" value="Tag1_M"/>
    <property type="match status" value="1"/>
</dbReference>
<evidence type="ECO:0000256" key="2">
    <source>
        <dbReference type="SAM" id="Phobius"/>
    </source>
</evidence>
<dbReference type="GO" id="GO:0000329">
    <property type="term" value="C:fungal-type vacuole membrane"/>
    <property type="evidence" value="ECO:0007669"/>
    <property type="project" value="InterPro"/>
</dbReference>
<dbReference type="PANTHER" id="PTHR35895">
    <property type="entry name" value="CHROMOSOME 16, WHOLE GENOME SHOTGUN SEQUENCE"/>
    <property type="match status" value="1"/>
</dbReference>
<dbReference type="OrthoDB" id="5596576at2759"/>
<feature type="domain" description="Tag1 C-terminal" evidence="3">
    <location>
        <begin position="462"/>
        <end position="557"/>
    </location>
</feature>
<keyword evidence="2" id="KW-1133">Transmembrane helix</keyword>
<dbReference type="Pfam" id="PF26174">
    <property type="entry name" value="LEA-2_1"/>
    <property type="match status" value="1"/>
</dbReference>
<dbReference type="InterPro" id="IPR055011">
    <property type="entry name" value="Tag1_C"/>
</dbReference>
<accession>A0A9P8PLE4</accession>